<sequence>MNFHEPDTRFPRIADYLKVTQAQCRHNMFSDKFLINFAKSPKYPNCGNYPHIKRNDTRKVCYSAEYDSKEDALVRALHNFRTKSKTFQITKGFVASSNDNRNKPNKISKTSADVHKLSADGVVSAKNWAYIPVRIVYKRPPYCRFNIGTAKYQRVMEEKAEHKNQEKRFRFVRSTCVS</sequence>
<dbReference type="AlphaFoldDB" id="A0A8B6EWR8"/>
<dbReference type="EMBL" id="UYJE01005689">
    <property type="protein sequence ID" value="VDI39444.1"/>
    <property type="molecule type" value="Genomic_DNA"/>
</dbReference>
<evidence type="ECO:0000313" key="1">
    <source>
        <dbReference type="EMBL" id="VDI39444.1"/>
    </source>
</evidence>
<name>A0A8B6EWR8_MYTGA</name>
<evidence type="ECO:0000313" key="2">
    <source>
        <dbReference type="Proteomes" id="UP000596742"/>
    </source>
</evidence>
<organism evidence="1 2">
    <name type="scientific">Mytilus galloprovincialis</name>
    <name type="common">Mediterranean mussel</name>
    <dbReference type="NCBI Taxonomy" id="29158"/>
    <lineage>
        <taxon>Eukaryota</taxon>
        <taxon>Metazoa</taxon>
        <taxon>Spiralia</taxon>
        <taxon>Lophotrochozoa</taxon>
        <taxon>Mollusca</taxon>
        <taxon>Bivalvia</taxon>
        <taxon>Autobranchia</taxon>
        <taxon>Pteriomorphia</taxon>
        <taxon>Mytilida</taxon>
        <taxon>Mytiloidea</taxon>
        <taxon>Mytilidae</taxon>
        <taxon>Mytilinae</taxon>
        <taxon>Mytilus</taxon>
    </lineage>
</organism>
<dbReference type="Proteomes" id="UP000596742">
    <property type="component" value="Unassembled WGS sequence"/>
</dbReference>
<keyword evidence="2" id="KW-1185">Reference proteome</keyword>
<proteinExistence type="predicted"/>
<comment type="caution">
    <text evidence="1">The sequence shown here is derived from an EMBL/GenBank/DDBJ whole genome shotgun (WGS) entry which is preliminary data.</text>
</comment>
<accession>A0A8B6EWR8</accession>
<protein>
    <submittedName>
        <fullName evidence="1">Uncharacterized protein</fullName>
    </submittedName>
</protein>
<gene>
    <name evidence="1" type="ORF">MGAL_10B059573</name>
</gene>
<reference evidence="1" key="1">
    <citation type="submission" date="2018-11" db="EMBL/GenBank/DDBJ databases">
        <authorList>
            <person name="Alioto T."/>
            <person name="Alioto T."/>
        </authorList>
    </citation>
    <scope>NUCLEOTIDE SEQUENCE</scope>
</reference>